<gene>
    <name evidence="3" type="ORF">MAR_021551</name>
</gene>
<keyword evidence="4" id="KW-1185">Reference proteome</keyword>
<evidence type="ECO:0000313" key="4">
    <source>
        <dbReference type="Proteomes" id="UP001164746"/>
    </source>
</evidence>
<dbReference type="EMBL" id="CP111016">
    <property type="protein sequence ID" value="WAR06182.1"/>
    <property type="molecule type" value="Genomic_DNA"/>
</dbReference>
<keyword evidence="2" id="KW-1133">Transmembrane helix</keyword>
<keyword evidence="2" id="KW-0472">Membrane</keyword>
<dbReference type="Proteomes" id="UP001164746">
    <property type="component" value="Chromosome 5"/>
</dbReference>
<sequence length="274" mass="29856">PGDSIYSTSVLPTTISRQVYNISGLGSSLPITPFDTIEPFYVGQAVKMECSANIGSYNGTAQIRWLKSNIVPGSPLAPYFSPDTVLGDPQSTGNCVYQQTDSVTYNMTAQDALRTAENRLHFQCFVYIPGSMTWETPEDDRGNFKFIVYSVDVTSVDNSGAVNSGAGSAGIVAGVVAGALAAIVIIVLLVYFLWYRRRSSGDDCNAKNAAIHAARYKEENSSYEHLGSRERSAYTELEEPSKESRECNEIKDKSYPDVLTTLGENVRLNAPCKP</sequence>
<feature type="region of interest" description="Disordered" evidence="1">
    <location>
        <begin position="227"/>
        <end position="250"/>
    </location>
</feature>
<evidence type="ECO:0000313" key="3">
    <source>
        <dbReference type="EMBL" id="WAR06182.1"/>
    </source>
</evidence>
<evidence type="ECO:0000256" key="1">
    <source>
        <dbReference type="SAM" id="MobiDB-lite"/>
    </source>
</evidence>
<feature type="non-terminal residue" evidence="3">
    <location>
        <position position="1"/>
    </location>
</feature>
<protein>
    <recommendedName>
        <fullName evidence="5">Ig-like domain-containing protein</fullName>
    </recommendedName>
</protein>
<reference evidence="3" key="1">
    <citation type="submission" date="2022-11" db="EMBL/GenBank/DDBJ databases">
        <title>Centuries of genome instability and evolution in soft-shell clam transmissible cancer (bioRxiv).</title>
        <authorList>
            <person name="Hart S.F.M."/>
            <person name="Yonemitsu M.A."/>
            <person name="Giersch R.M."/>
            <person name="Beal B.F."/>
            <person name="Arriagada G."/>
            <person name="Davis B.W."/>
            <person name="Ostrander E.A."/>
            <person name="Goff S.P."/>
            <person name="Metzger M.J."/>
        </authorList>
    </citation>
    <scope>NUCLEOTIDE SEQUENCE</scope>
    <source>
        <strain evidence="3">MELC-2E11</strain>
        <tissue evidence="3">Siphon/mantle</tissue>
    </source>
</reference>
<proteinExistence type="predicted"/>
<keyword evidence="2" id="KW-0812">Transmembrane</keyword>
<evidence type="ECO:0008006" key="5">
    <source>
        <dbReference type="Google" id="ProtNLM"/>
    </source>
</evidence>
<evidence type="ECO:0000256" key="2">
    <source>
        <dbReference type="SAM" id="Phobius"/>
    </source>
</evidence>
<feature type="transmembrane region" description="Helical" evidence="2">
    <location>
        <begin position="171"/>
        <end position="194"/>
    </location>
</feature>
<name>A0ABY7EB85_MYAAR</name>
<organism evidence="3 4">
    <name type="scientific">Mya arenaria</name>
    <name type="common">Soft-shell clam</name>
    <dbReference type="NCBI Taxonomy" id="6604"/>
    <lineage>
        <taxon>Eukaryota</taxon>
        <taxon>Metazoa</taxon>
        <taxon>Spiralia</taxon>
        <taxon>Lophotrochozoa</taxon>
        <taxon>Mollusca</taxon>
        <taxon>Bivalvia</taxon>
        <taxon>Autobranchia</taxon>
        <taxon>Heteroconchia</taxon>
        <taxon>Euheterodonta</taxon>
        <taxon>Imparidentia</taxon>
        <taxon>Neoheterodontei</taxon>
        <taxon>Myida</taxon>
        <taxon>Myoidea</taxon>
        <taxon>Myidae</taxon>
        <taxon>Mya</taxon>
    </lineage>
</organism>
<accession>A0ABY7EB85</accession>